<evidence type="ECO:0000256" key="1">
    <source>
        <dbReference type="ARBA" id="ARBA00023002"/>
    </source>
</evidence>
<accession>A0A6A6REE9</accession>
<dbReference type="InterPro" id="IPR052228">
    <property type="entry name" value="Sec_Metab_Biosynth_Oxidored"/>
</dbReference>
<organism evidence="2 3">
    <name type="scientific">Lophium mytilinum</name>
    <dbReference type="NCBI Taxonomy" id="390894"/>
    <lineage>
        <taxon>Eukaryota</taxon>
        <taxon>Fungi</taxon>
        <taxon>Dikarya</taxon>
        <taxon>Ascomycota</taxon>
        <taxon>Pezizomycotina</taxon>
        <taxon>Dothideomycetes</taxon>
        <taxon>Pleosporomycetidae</taxon>
        <taxon>Mytilinidiales</taxon>
        <taxon>Mytilinidiaceae</taxon>
        <taxon>Lophium</taxon>
    </lineage>
</organism>
<proteinExistence type="predicted"/>
<dbReference type="Gene3D" id="3.40.50.720">
    <property type="entry name" value="NAD(P)-binding Rossmann-like Domain"/>
    <property type="match status" value="1"/>
</dbReference>
<dbReference type="EMBL" id="MU004181">
    <property type="protein sequence ID" value="KAF2502941.1"/>
    <property type="molecule type" value="Genomic_DNA"/>
</dbReference>
<sequence>MVAIQAVRSHNAALKDLGPGLVAVFVGGTSGIGLSTAREFVRNTTSPRLYLVGRNQEEATKIAQEFDQINPESKTTFVKADLSLLRNVDKACSEIQAKEPKINLIFMTCGYFTTKGRQETAEGLDRKFSLHYYARWRFAQNLLPQLTAAATSDPLSRVVSVLDPMIRSNLVLDDLSLKTHFSLSNCAAHACGFSDFAAEELAAANPNTSFIHAYPGLVNTGLANTFGPILRVGATILMAALKPFAVPLTESGERHLYAATNQAYAPKAKAGEDAALGSDGVKGSGAYWLSWNGERMDSDRLKGYRAQGLGKTIWAHTLEVFDKICGTEGGKY</sequence>
<gene>
    <name evidence="2" type="ORF">BU16DRAFT_546071</name>
</gene>
<dbReference type="SUPFAM" id="SSF51735">
    <property type="entry name" value="NAD(P)-binding Rossmann-fold domains"/>
    <property type="match status" value="1"/>
</dbReference>
<keyword evidence="1" id="KW-0560">Oxidoreductase</keyword>
<evidence type="ECO:0000313" key="3">
    <source>
        <dbReference type="Proteomes" id="UP000799750"/>
    </source>
</evidence>
<dbReference type="OrthoDB" id="2898509at2759"/>
<reference evidence="2" key="1">
    <citation type="journal article" date="2020" name="Stud. Mycol.">
        <title>101 Dothideomycetes genomes: a test case for predicting lifestyles and emergence of pathogens.</title>
        <authorList>
            <person name="Haridas S."/>
            <person name="Albert R."/>
            <person name="Binder M."/>
            <person name="Bloem J."/>
            <person name="Labutti K."/>
            <person name="Salamov A."/>
            <person name="Andreopoulos B."/>
            <person name="Baker S."/>
            <person name="Barry K."/>
            <person name="Bills G."/>
            <person name="Bluhm B."/>
            <person name="Cannon C."/>
            <person name="Castanera R."/>
            <person name="Culley D."/>
            <person name="Daum C."/>
            <person name="Ezra D."/>
            <person name="Gonzalez J."/>
            <person name="Henrissat B."/>
            <person name="Kuo A."/>
            <person name="Liang C."/>
            <person name="Lipzen A."/>
            <person name="Lutzoni F."/>
            <person name="Magnuson J."/>
            <person name="Mondo S."/>
            <person name="Nolan M."/>
            <person name="Ohm R."/>
            <person name="Pangilinan J."/>
            <person name="Park H.-J."/>
            <person name="Ramirez L."/>
            <person name="Alfaro M."/>
            <person name="Sun H."/>
            <person name="Tritt A."/>
            <person name="Yoshinaga Y."/>
            <person name="Zwiers L.-H."/>
            <person name="Turgeon B."/>
            <person name="Goodwin S."/>
            <person name="Spatafora J."/>
            <person name="Crous P."/>
            <person name="Grigoriev I."/>
        </authorList>
    </citation>
    <scope>NUCLEOTIDE SEQUENCE</scope>
    <source>
        <strain evidence="2">CBS 269.34</strain>
    </source>
</reference>
<protein>
    <submittedName>
        <fullName evidence="2">NAD(P)-binding protein</fullName>
    </submittedName>
</protein>
<evidence type="ECO:0000313" key="2">
    <source>
        <dbReference type="EMBL" id="KAF2502941.1"/>
    </source>
</evidence>
<dbReference type="InterPro" id="IPR036291">
    <property type="entry name" value="NAD(P)-bd_dom_sf"/>
</dbReference>
<dbReference type="InterPro" id="IPR002347">
    <property type="entry name" value="SDR_fam"/>
</dbReference>
<keyword evidence="3" id="KW-1185">Reference proteome</keyword>
<dbReference type="PANTHER" id="PTHR47534:SF2">
    <property type="entry name" value="KETOREDUCTASE (KR) DOMAIN-CONTAINING PROTEIN-RELATED"/>
    <property type="match status" value="1"/>
</dbReference>
<dbReference type="PANTHER" id="PTHR47534">
    <property type="entry name" value="YALI0E05731P"/>
    <property type="match status" value="1"/>
</dbReference>
<dbReference type="GO" id="GO:0016491">
    <property type="term" value="F:oxidoreductase activity"/>
    <property type="evidence" value="ECO:0007669"/>
    <property type="project" value="UniProtKB-KW"/>
</dbReference>
<dbReference type="Pfam" id="PF00106">
    <property type="entry name" value="adh_short"/>
    <property type="match status" value="1"/>
</dbReference>
<name>A0A6A6REE9_9PEZI</name>
<dbReference type="Proteomes" id="UP000799750">
    <property type="component" value="Unassembled WGS sequence"/>
</dbReference>
<dbReference type="AlphaFoldDB" id="A0A6A6REE9"/>